<dbReference type="GO" id="GO:0090333">
    <property type="term" value="P:regulation of stomatal closure"/>
    <property type="evidence" value="ECO:0007669"/>
    <property type="project" value="InterPro"/>
</dbReference>
<dbReference type="EMBL" id="HBIP01023595">
    <property type="protein sequence ID" value="CAE0499061.1"/>
    <property type="molecule type" value="Transcribed_RNA"/>
</dbReference>
<sequence length="391" mass="40317">MLLGKQSLPARRASVSCKAGANVPKVVKPKLAGAKRVEQASLLATASALLAAVPPALAEEGGKAAAAAPAPAQDSTFDSAVDSLISAIQASGTVIKNVDDAVITAYGALQQGYGVAAPVINDAVKTATPVVQQAWNATSSAAGPALKSLLPSFQSAEKALESQIPAGLTDTTAKTATEAYSSASPFVAKFVQFVSSSEPLTLAEYALAVVVFFIVAPALLGAFRGYSDDVPPAAALNTLVNDGEAVLVDIRTPREKELSGVPDLPSSASSKAIEVEFAVTEDKKLRNQLRNVNGVESQITALQIAALRKVNKGTKVLLLDKNGSAAKEVAKELARKGFGNVFVIDGGFDGRNGWIQSKLQIKPAASLLTTSFRRSGSGSTRSKPQLPAPRS</sequence>
<dbReference type="AlphaFoldDB" id="A0A6S8LNA3"/>
<protein>
    <recommendedName>
        <fullName evidence="2">Rhodanese domain-containing protein</fullName>
    </recommendedName>
</protein>
<evidence type="ECO:0000313" key="3">
    <source>
        <dbReference type="EMBL" id="CAE0499061.1"/>
    </source>
</evidence>
<dbReference type="PANTHER" id="PTHR34209:SF1">
    <property type="entry name" value="CALCIUM SENSING RECEPTOR, CHLOROPLASTIC"/>
    <property type="match status" value="1"/>
</dbReference>
<dbReference type="PROSITE" id="PS50206">
    <property type="entry name" value="RHODANESE_3"/>
    <property type="match status" value="1"/>
</dbReference>
<dbReference type="InterPro" id="IPR044690">
    <property type="entry name" value="CAS_plant"/>
</dbReference>
<feature type="domain" description="Rhodanese" evidence="2">
    <location>
        <begin position="241"/>
        <end position="363"/>
    </location>
</feature>
<dbReference type="InterPro" id="IPR036873">
    <property type="entry name" value="Rhodanese-like_dom_sf"/>
</dbReference>
<proteinExistence type="predicted"/>
<dbReference type="Pfam" id="PF00581">
    <property type="entry name" value="Rhodanese"/>
    <property type="match status" value="1"/>
</dbReference>
<feature type="region of interest" description="Disordered" evidence="1">
    <location>
        <begin position="372"/>
        <end position="391"/>
    </location>
</feature>
<organism evidence="4">
    <name type="scientific">Dunaliella tertiolecta</name>
    <name type="common">Green alga</name>
    <dbReference type="NCBI Taxonomy" id="3047"/>
    <lineage>
        <taxon>Eukaryota</taxon>
        <taxon>Viridiplantae</taxon>
        <taxon>Chlorophyta</taxon>
        <taxon>core chlorophytes</taxon>
        <taxon>Chlorophyceae</taxon>
        <taxon>CS clade</taxon>
        <taxon>Chlamydomonadales</taxon>
        <taxon>Dunaliellaceae</taxon>
        <taxon>Dunaliella</taxon>
    </lineage>
</organism>
<name>A0A6S8LNA3_DUNTE</name>
<evidence type="ECO:0000259" key="2">
    <source>
        <dbReference type="PROSITE" id="PS50206"/>
    </source>
</evidence>
<dbReference type="GO" id="GO:0071277">
    <property type="term" value="P:cellular response to calcium ion"/>
    <property type="evidence" value="ECO:0007669"/>
    <property type="project" value="InterPro"/>
</dbReference>
<evidence type="ECO:0000313" key="4">
    <source>
        <dbReference type="EMBL" id="CAE0499062.1"/>
    </source>
</evidence>
<dbReference type="EMBL" id="HBIP01023596">
    <property type="protein sequence ID" value="CAE0499062.1"/>
    <property type="molecule type" value="Transcribed_RNA"/>
</dbReference>
<dbReference type="SUPFAM" id="SSF52821">
    <property type="entry name" value="Rhodanese/Cell cycle control phosphatase"/>
    <property type="match status" value="1"/>
</dbReference>
<dbReference type="Gene3D" id="3.40.250.10">
    <property type="entry name" value="Rhodanese-like domain"/>
    <property type="match status" value="1"/>
</dbReference>
<gene>
    <name evidence="3" type="ORF">DTER00134_LOCUS14134</name>
    <name evidence="4" type="ORF">DTER00134_LOCUS14135</name>
</gene>
<feature type="compositionally biased region" description="Low complexity" evidence="1">
    <location>
        <begin position="372"/>
        <end position="382"/>
    </location>
</feature>
<dbReference type="GO" id="GO:0009704">
    <property type="term" value="P:de-etiolation"/>
    <property type="evidence" value="ECO:0007669"/>
    <property type="project" value="InterPro"/>
</dbReference>
<reference evidence="4" key="1">
    <citation type="submission" date="2021-01" db="EMBL/GenBank/DDBJ databases">
        <authorList>
            <person name="Corre E."/>
            <person name="Pelletier E."/>
            <person name="Niang G."/>
            <person name="Scheremetjew M."/>
            <person name="Finn R."/>
            <person name="Kale V."/>
            <person name="Holt S."/>
            <person name="Cochrane G."/>
            <person name="Meng A."/>
            <person name="Brown T."/>
            <person name="Cohen L."/>
        </authorList>
    </citation>
    <scope>NUCLEOTIDE SEQUENCE</scope>
    <source>
        <strain evidence="4">CCMP1320</strain>
    </source>
</reference>
<dbReference type="CDD" id="cd00158">
    <property type="entry name" value="RHOD"/>
    <property type="match status" value="1"/>
</dbReference>
<dbReference type="PANTHER" id="PTHR34209">
    <property type="entry name" value="RHODANESE/CELL CYCLE CONTROL PHOSPHATASE SUPERFAMILY PROTEIN"/>
    <property type="match status" value="1"/>
</dbReference>
<dbReference type="InterPro" id="IPR001763">
    <property type="entry name" value="Rhodanese-like_dom"/>
</dbReference>
<evidence type="ECO:0000256" key="1">
    <source>
        <dbReference type="SAM" id="MobiDB-lite"/>
    </source>
</evidence>
<accession>A0A6S8LNA3</accession>